<dbReference type="EMBL" id="JASWJB010000026">
    <property type="protein sequence ID" value="KAK2609218.1"/>
    <property type="molecule type" value="Genomic_DNA"/>
</dbReference>
<reference evidence="1" key="1">
    <citation type="submission" date="2023-06" db="EMBL/GenBank/DDBJ databases">
        <title>Conoideocrella luteorostrata (Hypocreales: Clavicipitaceae), a potential biocontrol fungus for elongate hemlock scale in United States Christmas tree production areas.</title>
        <authorList>
            <person name="Barrett H."/>
            <person name="Lovett B."/>
            <person name="Macias A.M."/>
            <person name="Stajich J.E."/>
            <person name="Kasson M.T."/>
        </authorList>
    </citation>
    <scope>NUCLEOTIDE SEQUENCE</scope>
    <source>
        <strain evidence="1">ARSEF 14590</strain>
    </source>
</reference>
<dbReference type="Proteomes" id="UP001251528">
    <property type="component" value="Unassembled WGS sequence"/>
</dbReference>
<protein>
    <submittedName>
        <fullName evidence="1">Uncharacterized protein</fullName>
    </submittedName>
</protein>
<organism evidence="1 2">
    <name type="scientific">Conoideocrella luteorostrata</name>
    <dbReference type="NCBI Taxonomy" id="1105319"/>
    <lineage>
        <taxon>Eukaryota</taxon>
        <taxon>Fungi</taxon>
        <taxon>Dikarya</taxon>
        <taxon>Ascomycota</taxon>
        <taxon>Pezizomycotina</taxon>
        <taxon>Sordariomycetes</taxon>
        <taxon>Hypocreomycetidae</taxon>
        <taxon>Hypocreales</taxon>
        <taxon>Clavicipitaceae</taxon>
        <taxon>Conoideocrella</taxon>
    </lineage>
</organism>
<comment type="caution">
    <text evidence="1">The sequence shown here is derived from an EMBL/GenBank/DDBJ whole genome shotgun (WGS) entry which is preliminary data.</text>
</comment>
<gene>
    <name evidence="1" type="ORF">QQS21_002300</name>
</gene>
<evidence type="ECO:0000313" key="1">
    <source>
        <dbReference type="EMBL" id="KAK2609218.1"/>
    </source>
</evidence>
<sequence length="59" mass="6616">MFCALNVLEAGAIGLKVKLVNDDGNDNVQLGLGRFYRDLKRFEPERWMVRDAGMKADGT</sequence>
<keyword evidence="2" id="KW-1185">Reference proteome</keyword>
<name>A0AAJ0CWH1_9HYPO</name>
<evidence type="ECO:0000313" key="2">
    <source>
        <dbReference type="Proteomes" id="UP001251528"/>
    </source>
</evidence>
<dbReference type="AlphaFoldDB" id="A0AAJ0CWH1"/>
<proteinExistence type="predicted"/>
<accession>A0AAJ0CWH1</accession>